<gene>
    <name evidence="1" type="ORF">LIER_30682</name>
</gene>
<dbReference type="InterPro" id="IPR012340">
    <property type="entry name" value="NA-bd_OB-fold"/>
</dbReference>
<organism evidence="1 2">
    <name type="scientific">Lithospermum erythrorhizon</name>
    <name type="common">Purple gromwell</name>
    <name type="synonym">Lithospermum officinale var. erythrorhizon</name>
    <dbReference type="NCBI Taxonomy" id="34254"/>
    <lineage>
        <taxon>Eukaryota</taxon>
        <taxon>Viridiplantae</taxon>
        <taxon>Streptophyta</taxon>
        <taxon>Embryophyta</taxon>
        <taxon>Tracheophyta</taxon>
        <taxon>Spermatophyta</taxon>
        <taxon>Magnoliopsida</taxon>
        <taxon>eudicotyledons</taxon>
        <taxon>Gunneridae</taxon>
        <taxon>Pentapetalae</taxon>
        <taxon>asterids</taxon>
        <taxon>lamiids</taxon>
        <taxon>Boraginales</taxon>
        <taxon>Boraginaceae</taxon>
        <taxon>Boraginoideae</taxon>
        <taxon>Lithospermeae</taxon>
        <taxon>Lithospermum</taxon>
    </lineage>
</organism>
<evidence type="ECO:0008006" key="3">
    <source>
        <dbReference type="Google" id="ProtNLM"/>
    </source>
</evidence>
<proteinExistence type="predicted"/>
<dbReference type="SUPFAM" id="SSF50249">
    <property type="entry name" value="Nucleic acid-binding proteins"/>
    <property type="match status" value="1"/>
</dbReference>
<protein>
    <recommendedName>
        <fullName evidence="3">Replication protein A OB domain-containing protein</fullName>
    </recommendedName>
</protein>
<comment type="caution">
    <text evidence="1">The sequence shown here is derived from an EMBL/GenBank/DDBJ whole genome shotgun (WGS) entry which is preliminary data.</text>
</comment>
<evidence type="ECO:0000313" key="1">
    <source>
        <dbReference type="EMBL" id="GAA0183226.1"/>
    </source>
</evidence>
<dbReference type="EMBL" id="BAABME010011091">
    <property type="protein sequence ID" value="GAA0183226.1"/>
    <property type="molecule type" value="Genomic_DNA"/>
</dbReference>
<dbReference type="AlphaFoldDB" id="A0AAV3RTQ6"/>
<evidence type="ECO:0000313" key="2">
    <source>
        <dbReference type="Proteomes" id="UP001454036"/>
    </source>
</evidence>
<accession>A0AAV3RTQ6</accession>
<keyword evidence="2" id="KW-1185">Reference proteome</keyword>
<name>A0AAV3RTQ6_LITER</name>
<dbReference type="Gene3D" id="2.40.50.140">
    <property type="entry name" value="Nucleic acid-binding proteins"/>
    <property type="match status" value="1"/>
</dbReference>
<reference evidence="1 2" key="1">
    <citation type="submission" date="2024-01" db="EMBL/GenBank/DDBJ databases">
        <title>The complete chloroplast genome sequence of Lithospermum erythrorhizon: insights into the phylogenetic relationship among Boraginaceae species and the maternal lineages of purple gromwells.</title>
        <authorList>
            <person name="Okada T."/>
            <person name="Watanabe K."/>
        </authorList>
    </citation>
    <scope>NUCLEOTIDE SEQUENCE [LARGE SCALE GENOMIC DNA]</scope>
</reference>
<dbReference type="Proteomes" id="UP001454036">
    <property type="component" value="Unassembled WGS sequence"/>
</dbReference>
<sequence>MDNLTPFGLIPDAKRAGSKTADIMGIMIDADEIKQVKYGQNNVQHFTFVDSDKIPICVTLWDEMITFEGHALLEAARNNSVIVAKRLAINHMIRSLSLQRTLHLSPSMRQ</sequence>